<organism evidence="11 12">
    <name type="scientific">Pseudobutyrivibrio ruminis</name>
    <dbReference type="NCBI Taxonomy" id="46206"/>
    <lineage>
        <taxon>Bacteria</taxon>
        <taxon>Bacillati</taxon>
        <taxon>Bacillota</taxon>
        <taxon>Clostridia</taxon>
        <taxon>Lachnospirales</taxon>
        <taxon>Lachnospiraceae</taxon>
        <taxon>Pseudobutyrivibrio</taxon>
    </lineage>
</organism>
<keyword evidence="12" id="KW-1185">Reference proteome</keyword>
<evidence type="ECO:0000256" key="6">
    <source>
        <dbReference type="ARBA" id="ARBA00022692"/>
    </source>
</evidence>
<evidence type="ECO:0000256" key="7">
    <source>
        <dbReference type="ARBA" id="ARBA00022989"/>
    </source>
</evidence>
<keyword evidence="8 9" id="KW-0472">Membrane</keyword>
<proteinExistence type="inferred from homology"/>
<dbReference type="GO" id="GO:0015920">
    <property type="term" value="P:lipopolysaccharide transport"/>
    <property type="evidence" value="ECO:0007669"/>
    <property type="project" value="TreeGrafter"/>
</dbReference>
<keyword evidence="5" id="KW-0997">Cell inner membrane</keyword>
<dbReference type="PANTHER" id="PTHR30413:SF8">
    <property type="entry name" value="TRANSPORT PERMEASE PROTEIN"/>
    <property type="match status" value="1"/>
</dbReference>
<sequence length="264" mass="30420">MSVLKEIFEYRTMIFSLVKKDLRARYKASVLGFLWTFINPLLQLIVYTFVFSIIMRSDIEQYYIFLFIALVPWIFFSSSLTAGAGSILAQKDMVKKIYFPREVIPISFVTTGFVNMLLTFLVVFLVLIVTGFGMNLEALAFLPIVMLIEYFFALGITLIVSGLTVYFRDLEYILGIITMIWQYLTPVLYSQSMVEEQLKDHPFMLKAWNLNPTTPIINAYREILYYKQIPDLANLTSAIVLGMVVCVIGFISFRKLQKGFAEVL</sequence>
<dbReference type="Proteomes" id="UP000224317">
    <property type="component" value="Unassembled WGS sequence"/>
</dbReference>
<dbReference type="AlphaFoldDB" id="A0A2G3EB73"/>
<evidence type="ECO:0000256" key="1">
    <source>
        <dbReference type="ARBA" id="ARBA00004429"/>
    </source>
</evidence>
<dbReference type="Pfam" id="PF01061">
    <property type="entry name" value="ABC2_membrane"/>
    <property type="match status" value="1"/>
</dbReference>
<dbReference type="PANTHER" id="PTHR30413">
    <property type="entry name" value="INNER MEMBRANE TRANSPORT PERMEASE"/>
    <property type="match status" value="1"/>
</dbReference>
<evidence type="ECO:0000256" key="3">
    <source>
        <dbReference type="ARBA" id="ARBA00022448"/>
    </source>
</evidence>
<evidence type="ECO:0000256" key="2">
    <source>
        <dbReference type="ARBA" id="ARBA00007783"/>
    </source>
</evidence>
<keyword evidence="7 9" id="KW-1133">Transmembrane helix</keyword>
<keyword evidence="6 9" id="KW-0812">Transmembrane</keyword>
<feature type="transmembrane region" description="Helical" evidence="9">
    <location>
        <begin position="30"/>
        <end position="55"/>
    </location>
</feature>
<feature type="domain" description="ABC transmembrane type-2" evidence="10">
    <location>
        <begin position="31"/>
        <end position="256"/>
    </location>
</feature>
<evidence type="ECO:0000313" key="12">
    <source>
        <dbReference type="Proteomes" id="UP000224317"/>
    </source>
</evidence>
<evidence type="ECO:0000256" key="9">
    <source>
        <dbReference type="RuleBase" id="RU361157"/>
    </source>
</evidence>
<evidence type="ECO:0000256" key="8">
    <source>
        <dbReference type="ARBA" id="ARBA00023136"/>
    </source>
</evidence>
<feature type="transmembrane region" description="Helical" evidence="9">
    <location>
        <begin position="103"/>
        <end position="132"/>
    </location>
</feature>
<dbReference type="EMBL" id="PDYH01000020">
    <property type="protein sequence ID" value="PHU40405.1"/>
    <property type="molecule type" value="Genomic_DNA"/>
</dbReference>
<gene>
    <name evidence="11" type="ORF">CSX00_06340</name>
</gene>
<evidence type="ECO:0000313" key="11">
    <source>
        <dbReference type="EMBL" id="PHU40405.1"/>
    </source>
</evidence>
<feature type="transmembrane region" description="Helical" evidence="9">
    <location>
        <begin position="61"/>
        <end position="82"/>
    </location>
</feature>
<accession>A0A2G3EB73</accession>
<name>A0A2G3EB73_9FIRM</name>
<feature type="transmembrane region" description="Helical" evidence="9">
    <location>
        <begin position="232"/>
        <end position="253"/>
    </location>
</feature>
<evidence type="ECO:0000256" key="5">
    <source>
        <dbReference type="ARBA" id="ARBA00022519"/>
    </source>
</evidence>
<evidence type="ECO:0000259" key="10">
    <source>
        <dbReference type="PROSITE" id="PS51012"/>
    </source>
</evidence>
<dbReference type="PROSITE" id="PS51012">
    <property type="entry name" value="ABC_TM2"/>
    <property type="match status" value="1"/>
</dbReference>
<dbReference type="InterPro" id="IPR047817">
    <property type="entry name" value="ABC2_TM_bact-type"/>
</dbReference>
<comment type="caution">
    <text evidence="11">The sequence shown here is derived from an EMBL/GenBank/DDBJ whole genome shotgun (WGS) entry which is preliminary data.</text>
</comment>
<dbReference type="GO" id="GO:0005886">
    <property type="term" value="C:plasma membrane"/>
    <property type="evidence" value="ECO:0007669"/>
    <property type="project" value="UniProtKB-SubCell"/>
</dbReference>
<keyword evidence="3 9" id="KW-0813">Transport</keyword>
<dbReference type="GO" id="GO:0140359">
    <property type="term" value="F:ABC-type transporter activity"/>
    <property type="evidence" value="ECO:0007669"/>
    <property type="project" value="InterPro"/>
</dbReference>
<comment type="subcellular location">
    <subcellularLocation>
        <location evidence="1">Cell inner membrane</location>
        <topology evidence="1">Multi-pass membrane protein</topology>
    </subcellularLocation>
    <subcellularLocation>
        <location evidence="9">Cell membrane</location>
        <topology evidence="9">Multi-pass membrane protein</topology>
    </subcellularLocation>
</comment>
<comment type="similarity">
    <text evidence="2 9">Belongs to the ABC-2 integral membrane protein family.</text>
</comment>
<dbReference type="InterPro" id="IPR013525">
    <property type="entry name" value="ABC2_TM"/>
</dbReference>
<reference evidence="11" key="1">
    <citation type="submission" date="2017-10" db="EMBL/GenBank/DDBJ databases">
        <title>Resolving the taxonomy of Roseburia spp., Eubacterium rectale and Agathobacter spp. through phylogenomic analysis.</title>
        <authorList>
            <person name="Sheridan P.O."/>
            <person name="Walker A.W."/>
            <person name="Duncan S.H."/>
            <person name="Scott K.P."/>
            <person name="Toole P.W.O."/>
            <person name="Luis P."/>
            <person name="Flint H.J."/>
        </authorList>
    </citation>
    <scope>NUCLEOTIDE SEQUENCE [LARGE SCALE GENOMIC DNA]</scope>
    <source>
        <strain evidence="11">JK10</strain>
    </source>
</reference>
<evidence type="ECO:0000256" key="4">
    <source>
        <dbReference type="ARBA" id="ARBA00022475"/>
    </source>
</evidence>
<feature type="transmembrane region" description="Helical" evidence="9">
    <location>
        <begin position="172"/>
        <end position="189"/>
    </location>
</feature>
<keyword evidence="4 9" id="KW-1003">Cell membrane</keyword>
<protein>
    <recommendedName>
        <fullName evidence="9">Transport permease protein</fullName>
    </recommendedName>
</protein>
<dbReference type="RefSeq" id="WP_099413204.1">
    <property type="nucleotide sequence ID" value="NZ_PDYH01000020.1"/>
</dbReference>
<feature type="transmembrane region" description="Helical" evidence="9">
    <location>
        <begin position="138"/>
        <end position="160"/>
    </location>
</feature>